<dbReference type="NCBIfam" id="TIGR00413">
    <property type="entry name" value="rlpA"/>
    <property type="match status" value="1"/>
</dbReference>
<dbReference type="AlphaFoldDB" id="A0A3S9PCT5"/>
<evidence type="ECO:0000313" key="6">
    <source>
        <dbReference type="EMBL" id="AZQ70195.1"/>
    </source>
</evidence>
<dbReference type="Proteomes" id="UP000267900">
    <property type="component" value="Chromosome"/>
</dbReference>
<feature type="chain" id="PRO_5019594715" description="Probable endolytic peptidoglycan transglycosylase RlpA" evidence="3">
    <location>
        <begin position="37"/>
        <end position="138"/>
    </location>
</feature>
<comment type="similarity">
    <text evidence="3 4">Belongs to the RlpA family.</text>
</comment>
<dbReference type="GO" id="GO:0071555">
    <property type="term" value="P:cell wall organization"/>
    <property type="evidence" value="ECO:0007669"/>
    <property type="project" value="UniProtKB-KW"/>
</dbReference>
<keyword evidence="7" id="KW-1185">Reference proteome</keyword>
<proteinExistence type="inferred from homology"/>
<keyword evidence="1 3" id="KW-0456">Lyase</keyword>
<evidence type="ECO:0000256" key="3">
    <source>
        <dbReference type="HAMAP-Rule" id="MF_02071"/>
    </source>
</evidence>
<feature type="domain" description="RlpA-like protein double-psi beta-barrel" evidence="5">
    <location>
        <begin position="42"/>
        <end position="132"/>
    </location>
</feature>
<evidence type="ECO:0000256" key="1">
    <source>
        <dbReference type="ARBA" id="ARBA00023239"/>
    </source>
</evidence>
<dbReference type="GO" id="GO:0000270">
    <property type="term" value="P:peptidoglycan metabolic process"/>
    <property type="evidence" value="ECO:0007669"/>
    <property type="project" value="UniProtKB-UniRule"/>
</dbReference>
<keyword evidence="3" id="KW-0732">Signal</keyword>
<sequence length="138" mass="14279" precursor="true">MNTPMSASVRSLFGRTLAVAALAAGLTTVVSVPAHADSGPQACTASWYGAPGEIPPGWPTASGEPFDSEAMAAASRDLPFGTEVRVTNAENGESVTVRINDRGPTDTSRCIDLTRGAFARIADTDRGLTEVTLEILGD</sequence>
<dbReference type="SUPFAM" id="SSF50685">
    <property type="entry name" value="Barwin-like endoglucanases"/>
    <property type="match status" value="1"/>
</dbReference>
<dbReference type="InterPro" id="IPR034718">
    <property type="entry name" value="RlpA"/>
</dbReference>
<dbReference type="InterPro" id="IPR036908">
    <property type="entry name" value="RlpA-like_sf"/>
</dbReference>
<keyword evidence="2 3" id="KW-0961">Cell wall biogenesis/degradation</keyword>
<dbReference type="CDD" id="cd22268">
    <property type="entry name" value="DPBB_RlpA-like"/>
    <property type="match status" value="1"/>
</dbReference>
<dbReference type="PANTHER" id="PTHR34183">
    <property type="entry name" value="ENDOLYTIC PEPTIDOGLYCAN TRANSGLYCOSYLASE RLPA"/>
    <property type="match status" value="1"/>
</dbReference>
<protein>
    <recommendedName>
        <fullName evidence="3">Probable endolytic peptidoglycan transglycosylase RlpA</fullName>
        <ecNumber evidence="3">4.2.2.-</ecNumber>
    </recommendedName>
</protein>
<evidence type="ECO:0000313" key="7">
    <source>
        <dbReference type="Proteomes" id="UP000267900"/>
    </source>
</evidence>
<dbReference type="Pfam" id="PF03330">
    <property type="entry name" value="DPBB_1"/>
    <property type="match status" value="1"/>
</dbReference>
<dbReference type="EMBL" id="CP034587">
    <property type="protein sequence ID" value="AZQ70195.1"/>
    <property type="molecule type" value="Genomic_DNA"/>
</dbReference>
<reference evidence="6 7" key="1">
    <citation type="submission" date="2018-12" db="EMBL/GenBank/DDBJ databases">
        <title>The whole draft genome of Streptomyce luteoverticillatus CGMCC 15060.</title>
        <authorList>
            <person name="Feng Z."/>
            <person name="Chen G."/>
            <person name="Zhang J."/>
            <person name="Zhu H."/>
            <person name="Yu X."/>
            <person name="Zhang W."/>
            <person name="Zhang X."/>
        </authorList>
    </citation>
    <scope>NUCLEOTIDE SEQUENCE [LARGE SCALE GENOMIC DNA]</scope>
    <source>
        <strain evidence="6 7">CGMCC 15060</strain>
    </source>
</reference>
<name>A0A3S9PCT5_STRLT</name>
<organism evidence="6 7">
    <name type="scientific">Streptomyces luteoverticillatus</name>
    <name type="common">Streptoverticillium luteoverticillatus</name>
    <dbReference type="NCBI Taxonomy" id="66425"/>
    <lineage>
        <taxon>Bacteria</taxon>
        <taxon>Bacillati</taxon>
        <taxon>Actinomycetota</taxon>
        <taxon>Actinomycetes</taxon>
        <taxon>Kitasatosporales</taxon>
        <taxon>Streptomycetaceae</taxon>
        <taxon>Streptomyces</taxon>
    </lineage>
</organism>
<dbReference type="HAMAP" id="MF_02071">
    <property type="entry name" value="RlpA"/>
    <property type="match status" value="1"/>
</dbReference>
<dbReference type="Gene3D" id="2.40.40.10">
    <property type="entry name" value="RlpA-like domain"/>
    <property type="match status" value="1"/>
</dbReference>
<dbReference type="PANTHER" id="PTHR34183:SF8">
    <property type="entry name" value="ENDOLYTIC PEPTIDOGLYCAN TRANSGLYCOSYLASE RLPA-RELATED"/>
    <property type="match status" value="1"/>
</dbReference>
<dbReference type="GO" id="GO:0008932">
    <property type="term" value="F:lytic endotransglycosylase activity"/>
    <property type="evidence" value="ECO:0007669"/>
    <property type="project" value="UniProtKB-UniRule"/>
</dbReference>
<dbReference type="InterPro" id="IPR012997">
    <property type="entry name" value="RplA"/>
</dbReference>
<gene>
    <name evidence="3" type="primary">rlpA</name>
    <name evidence="6" type="ORF">EKH77_02275</name>
</gene>
<feature type="signal peptide" evidence="3">
    <location>
        <begin position="1"/>
        <end position="36"/>
    </location>
</feature>
<evidence type="ECO:0000259" key="5">
    <source>
        <dbReference type="Pfam" id="PF03330"/>
    </source>
</evidence>
<evidence type="ECO:0000256" key="4">
    <source>
        <dbReference type="RuleBase" id="RU003495"/>
    </source>
</evidence>
<dbReference type="EC" id="4.2.2.-" evidence="3"/>
<dbReference type="InterPro" id="IPR009009">
    <property type="entry name" value="RlpA-like_DPBB"/>
</dbReference>
<evidence type="ECO:0000256" key="2">
    <source>
        <dbReference type="ARBA" id="ARBA00023316"/>
    </source>
</evidence>
<dbReference type="OrthoDB" id="3296611at2"/>
<accession>A0A3S9PCT5</accession>
<comment type="function">
    <text evidence="3">Lytic transglycosylase with a strong preference for naked glycan strands that lack stem peptides.</text>
</comment>